<dbReference type="GO" id="GO:0000339">
    <property type="term" value="F:RNA cap binding"/>
    <property type="evidence" value="ECO:0007669"/>
    <property type="project" value="InterPro"/>
</dbReference>
<dbReference type="InterPro" id="IPR006607">
    <property type="entry name" value="DM15"/>
</dbReference>
<dbReference type="SMART" id="SM00684">
    <property type="entry name" value="DM15"/>
    <property type="match status" value="3"/>
</dbReference>
<sequence>TEMRPHGLILGACSSNTSPLEGAPLSGSYGCTPHSLPKFQHPSHELLKENGFTQQVYHKYRRRCLNERKRLGIGQSQEMNTLFRFWSFFLRDHFNKKMYEEFRQLALDDAKEHYRYGLECLFRFYSYGLEMKFRQEIFKDFQEETKRDYESGQLYGLEKFWAYLKYSQSKTPPIDPKLQEYLCNFKRLEDFRVDPPINEESGRKRHLPGEECDHRRYQSNTASKILAGNSSAVSQMWVPINFPTTNTVQELNNSIHQNSTATNSRCDITEQ</sequence>
<organism evidence="1 2">
    <name type="scientific">Laticauda laticaudata</name>
    <name type="common">Blue-ringed sea krait</name>
    <name type="synonym">Blue-lipped sea krait</name>
    <dbReference type="NCBI Taxonomy" id="8630"/>
    <lineage>
        <taxon>Eukaryota</taxon>
        <taxon>Metazoa</taxon>
        <taxon>Chordata</taxon>
        <taxon>Craniata</taxon>
        <taxon>Vertebrata</taxon>
        <taxon>Euteleostomi</taxon>
        <taxon>Lepidosauria</taxon>
        <taxon>Squamata</taxon>
        <taxon>Bifurcata</taxon>
        <taxon>Unidentata</taxon>
        <taxon>Episquamata</taxon>
        <taxon>Toxicofera</taxon>
        <taxon>Serpentes</taxon>
        <taxon>Colubroidea</taxon>
        <taxon>Elapidae</taxon>
        <taxon>Laticaudinae</taxon>
        <taxon>Laticauda</taxon>
    </lineage>
</organism>
<proteinExistence type="predicted"/>
<dbReference type="GeneTree" id="ENSGT00940000154718"/>
<reference evidence="1" key="2">
    <citation type="submission" date="2025-09" db="UniProtKB">
        <authorList>
            <consortium name="Ensembl"/>
        </authorList>
    </citation>
    <scope>IDENTIFICATION</scope>
</reference>
<dbReference type="Proteomes" id="UP000694406">
    <property type="component" value="Unplaced"/>
</dbReference>
<accession>A0A8C5WS09</accession>
<keyword evidence="2" id="KW-1185">Reference proteome</keyword>
<dbReference type="Pfam" id="PF21071">
    <property type="entry name" value="LARP1_HEAT"/>
    <property type="match status" value="1"/>
</dbReference>
<name>A0A8C5WS09_LATLA</name>
<dbReference type="AlphaFoldDB" id="A0A8C5WS09"/>
<protein>
    <submittedName>
        <fullName evidence="1">Uncharacterized protein</fullName>
    </submittedName>
</protein>
<evidence type="ECO:0000313" key="1">
    <source>
        <dbReference type="Ensembl" id="ENSLLTP00000009525.1"/>
    </source>
</evidence>
<dbReference type="GO" id="GO:0048255">
    <property type="term" value="P:mRNA stabilization"/>
    <property type="evidence" value="ECO:0007669"/>
    <property type="project" value="InterPro"/>
</dbReference>
<reference evidence="1" key="1">
    <citation type="submission" date="2025-08" db="UniProtKB">
        <authorList>
            <consortium name="Ensembl"/>
        </authorList>
    </citation>
    <scope>IDENTIFICATION</scope>
</reference>
<evidence type="ECO:0000313" key="2">
    <source>
        <dbReference type="Proteomes" id="UP000694406"/>
    </source>
</evidence>
<dbReference type="Ensembl" id="ENSLLTT00000009886.1">
    <property type="protein sequence ID" value="ENSLLTP00000009525.1"/>
    <property type="gene ID" value="ENSLLTG00000007213.1"/>
</dbReference>